<comment type="caution">
    <text evidence="1">The sequence shown here is derived from an EMBL/GenBank/DDBJ whole genome shotgun (WGS) entry which is preliminary data.</text>
</comment>
<gene>
    <name evidence="1" type="ORF">L596_019872</name>
</gene>
<name>A0A4V6A0Q9_STECR</name>
<sequence length="77" mass="8895">MIGDLGLFNIREVTQAILFGTMCQWQLYDRIPLIVNWEIDELAADMRNGIPQCDIGIEEIPRDQLIEEMNLVQSNCK</sequence>
<dbReference type="EMBL" id="AZBU02000006">
    <property type="protein sequence ID" value="TKR72425.1"/>
    <property type="molecule type" value="Genomic_DNA"/>
</dbReference>
<protein>
    <submittedName>
        <fullName evidence="1">Uncharacterized protein</fullName>
    </submittedName>
</protein>
<evidence type="ECO:0000313" key="2">
    <source>
        <dbReference type="Proteomes" id="UP000298663"/>
    </source>
</evidence>
<reference evidence="1 2" key="1">
    <citation type="journal article" date="2015" name="Genome Biol.">
        <title>Comparative genomics of Steinernema reveals deeply conserved gene regulatory networks.</title>
        <authorList>
            <person name="Dillman A.R."/>
            <person name="Macchietto M."/>
            <person name="Porter C.F."/>
            <person name="Rogers A."/>
            <person name="Williams B."/>
            <person name="Antoshechkin I."/>
            <person name="Lee M.M."/>
            <person name="Goodwin Z."/>
            <person name="Lu X."/>
            <person name="Lewis E.E."/>
            <person name="Goodrich-Blair H."/>
            <person name="Stock S.P."/>
            <person name="Adams B.J."/>
            <person name="Sternberg P.W."/>
            <person name="Mortazavi A."/>
        </authorList>
    </citation>
    <scope>NUCLEOTIDE SEQUENCE [LARGE SCALE GENOMIC DNA]</scope>
    <source>
        <strain evidence="1 2">ALL</strain>
    </source>
</reference>
<evidence type="ECO:0000313" key="1">
    <source>
        <dbReference type="EMBL" id="TKR72425.1"/>
    </source>
</evidence>
<dbReference type="AlphaFoldDB" id="A0A4V6A0Q9"/>
<proteinExistence type="predicted"/>
<accession>A0A4V6A0Q9</accession>
<reference evidence="1 2" key="2">
    <citation type="journal article" date="2019" name="G3 (Bethesda)">
        <title>Hybrid Assembly of the Genome of the Entomopathogenic Nematode Steinernema carpocapsae Identifies the X-Chromosome.</title>
        <authorList>
            <person name="Serra L."/>
            <person name="Macchietto M."/>
            <person name="Macias-Munoz A."/>
            <person name="McGill C.J."/>
            <person name="Rodriguez I.M."/>
            <person name="Rodriguez B."/>
            <person name="Murad R."/>
            <person name="Mortazavi A."/>
        </authorList>
    </citation>
    <scope>NUCLEOTIDE SEQUENCE [LARGE SCALE GENOMIC DNA]</scope>
    <source>
        <strain evidence="1 2">ALL</strain>
    </source>
</reference>
<organism evidence="1 2">
    <name type="scientific">Steinernema carpocapsae</name>
    <name type="common">Entomopathogenic nematode</name>
    <dbReference type="NCBI Taxonomy" id="34508"/>
    <lineage>
        <taxon>Eukaryota</taxon>
        <taxon>Metazoa</taxon>
        <taxon>Ecdysozoa</taxon>
        <taxon>Nematoda</taxon>
        <taxon>Chromadorea</taxon>
        <taxon>Rhabditida</taxon>
        <taxon>Tylenchina</taxon>
        <taxon>Panagrolaimomorpha</taxon>
        <taxon>Strongyloidoidea</taxon>
        <taxon>Steinernematidae</taxon>
        <taxon>Steinernema</taxon>
    </lineage>
</organism>
<keyword evidence="2" id="KW-1185">Reference proteome</keyword>
<dbReference type="Proteomes" id="UP000298663">
    <property type="component" value="Unassembled WGS sequence"/>
</dbReference>